<name>A0A0U3MTR6_9BURK</name>
<keyword evidence="3" id="KW-1185">Reference proteome</keyword>
<dbReference type="Gene3D" id="3.20.20.100">
    <property type="entry name" value="NADP-dependent oxidoreductase domain"/>
    <property type="match status" value="1"/>
</dbReference>
<dbReference type="KEGG" id="rdp:RD2015_772"/>
<evidence type="ECO:0000259" key="1">
    <source>
        <dbReference type="Pfam" id="PF00248"/>
    </source>
</evidence>
<gene>
    <name evidence="2" type="ORF">RD2015_772</name>
</gene>
<evidence type="ECO:0000313" key="2">
    <source>
        <dbReference type="EMBL" id="ALV05268.1"/>
    </source>
</evidence>
<protein>
    <submittedName>
        <fullName evidence="2">Aldo/keto reductase</fullName>
    </submittedName>
</protein>
<dbReference type="PANTHER" id="PTHR43364:SF1">
    <property type="entry name" value="OXIDOREDUCTASE YDHF"/>
    <property type="match status" value="1"/>
</dbReference>
<dbReference type="InterPro" id="IPR036812">
    <property type="entry name" value="NAD(P)_OxRdtase_dom_sf"/>
</dbReference>
<dbReference type="InterPro" id="IPR050523">
    <property type="entry name" value="AKR_Detox_Biosynth"/>
</dbReference>
<dbReference type="SUPFAM" id="SSF51430">
    <property type="entry name" value="NAD(P)-linked oxidoreductase"/>
    <property type="match status" value="1"/>
</dbReference>
<feature type="domain" description="NADP-dependent oxidoreductase" evidence="1">
    <location>
        <begin position="35"/>
        <end position="334"/>
    </location>
</feature>
<organism evidence="2 3">
    <name type="scientific">Roseateles depolymerans</name>
    <dbReference type="NCBI Taxonomy" id="76731"/>
    <lineage>
        <taxon>Bacteria</taxon>
        <taxon>Pseudomonadati</taxon>
        <taxon>Pseudomonadota</taxon>
        <taxon>Betaproteobacteria</taxon>
        <taxon>Burkholderiales</taxon>
        <taxon>Sphaerotilaceae</taxon>
        <taxon>Roseateles</taxon>
    </lineage>
</organism>
<sequence>MHQAAPCGSFAQPDLRISMAQPSLPLQQLLPATSPLAFGCMGLGGSWDDAPYTEDHVAHAHAAVEAALDIGVTLFDHADIYTRGKAESVFGELMRRQPSLRDRIVLQSKCGIRFADDEGPKRFDLSREYIVAAAEASLRRLGTERLDILLLHRPDPLWEPEEIALAFRQLREQGKVLHFGVSNMNAAQMAWLGRSLDQPLVVNQFEMGLGHLEPIEAGTTFNDGQAAARPGSLAWSGTLEHCQQQGIQVQAWASLARGRFSGDTAKDPADEPARRLVQELAQRHGVSTEGVLLAWLMRHPARIQPVIGSSQPARIRACGDALKLTLTRGEWYALYEAARGRALP</sequence>
<dbReference type="Pfam" id="PF00248">
    <property type="entry name" value="Aldo_ket_red"/>
    <property type="match status" value="1"/>
</dbReference>
<dbReference type="STRING" id="76731.RD2015_772"/>
<evidence type="ECO:0000313" key="3">
    <source>
        <dbReference type="Proteomes" id="UP000060699"/>
    </source>
</evidence>
<dbReference type="InterPro" id="IPR023210">
    <property type="entry name" value="NADP_OxRdtase_dom"/>
</dbReference>
<dbReference type="GO" id="GO:0005829">
    <property type="term" value="C:cytosol"/>
    <property type="evidence" value="ECO:0007669"/>
    <property type="project" value="TreeGrafter"/>
</dbReference>
<dbReference type="EMBL" id="CP013729">
    <property type="protein sequence ID" value="ALV05268.1"/>
    <property type="molecule type" value="Genomic_DNA"/>
</dbReference>
<dbReference type="PATRIC" id="fig|76731.3.peg.784"/>
<dbReference type="CDD" id="cd19092">
    <property type="entry name" value="AKR_BsYcsN_EcYdhF-like"/>
    <property type="match status" value="1"/>
</dbReference>
<dbReference type="Proteomes" id="UP000060699">
    <property type="component" value="Chromosome"/>
</dbReference>
<accession>A0A0U3MTR6</accession>
<proteinExistence type="predicted"/>
<dbReference type="AlphaFoldDB" id="A0A0U3MTR6"/>
<reference evidence="2 3" key="1">
    <citation type="submission" date="2015-12" db="EMBL/GenBank/DDBJ databases">
        <title>Complete genome of Roseateles depolymerans KCTC 42856.</title>
        <authorList>
            <person name="Kim K.M."/>
        </authorList>
    </citation>
    <scope>NUCLEOTIDE SEQUENCE [LARGE SCALE GENOMIC DNA]</scope>
    <source>
        <strain evidence="2 3">KCTC 42856</strain>
    </source>
</reference>
<dbReference type="PANTHER" id="PTHR43364">
    <property type="entry name" value="NADH-SPECIFIC METHYLGLYOXAL REDUCTASE-RELATED"/>
    <property type="match status" value="1"/>
</dbReference>